<dbReference type="GO" id="GO:0000026">
    <property type="term" value="F:alpha-1,2-mannosyltransferase activity"/>
    <property type="evidence" value="ECO:0007669"/>
    <property type="project" value="TreeGrafter"/>
</dbReference>
<dbReference type="OrthoDB" id="416834at2759"/>
<reference evidence="12 13" key="1">
    <citation type="journal article" date="2016" name="Mol. Biol. Evol.">
        <title>Comparative Genomics of Early-Diverging Mushroom-Forming Fungi Provides Insights into the Origins of Lignocellulose Decay Capabilities.</title>
        <authorList>
            <person name="Nagy L.G."/>
            <person name="Riley R."/>
            <person name="Tritt A."/>
            <person name="Adam C."/>
            <person name="Daum C."/>
            <person name="Floudas D."/>
            <person name="Sun H."/>
            <person name="Yadav J.S."/>
            <person name="Pangilinan J."/>
            <person name="Larsson K.H."/>
            <person name="Matsuura K."/>
            <person name="Barry K."/>
            <person name="Labutti K."/>
            <person name="Kuo R."/>
            <person name="Ohm R.A."/>
            <person name="Bhattacharya S.S."/>
            <person name="Shirouzu T."/>
            <person name="Yoshinaga Y."/>
            <person name="Martin F.M."/>
            <person name="Grigoriev I.V."/>
            <person name="Hibbett D.S."/>
        </authorList>
    </citation>
    <scope>NUCLEOTIDE SEQUENCE [LARGE SCALE GENOMIC DNA]</scope>
    <source>
        <strain evidence="12 13">L-15889</strain>
    </source>
</reference>
<dbReference type="InterPro" id="IPR005599">
    <property type="entry name" value="GPI_mannosylTrfase"/>
</dbReference>
<feature type="transmembrane region" description="Helical" evidence="10">
    <location>
        <begin position="108"/>
        <end position="129"/>
    </location>
</feature>
<dbReference type="GO" id="GO:0006506">
    <property type="term" value="P:GPI anchor biosynthetic process"/>
    <property type="evidence" value="ECO:0007669"/>
    <property type="project" value="TreeGrafter"/>
</dbReference>
<feature type="signal peptide" evidence="11">
    <location>
        <begin position="1"/>
        <end position="16"/>
    </location>
</feature>
<protein>
    <recommendedName>
        <fullName evidence="10">Mannosyltransferase</fullName>
        <ecNumber evidence="10">2.4.1.-</ecNumber>
    </recommendedName>
</protein>
<feature type="transmembrane region" description="Helical" evidence="10">
    <location>
        <begin position="167"/>
        <end position="194"/>
    </location>
</feature>
<evidence type="ECO:0000313" key="13">
    <source>
        <dbReference type="Proteomes" id="UP000076727"/>
    </source>
</evidence>
<evidence type="ECO:0000256" key="9">
    <source>
        <dbReference type="ARBA" id="ARBA00024708"/>
    </source>
</evidence>
<accession>A0A165RXG4</accession>
<gene>
    <name evidence="12" type="ORF">DAEQUDRAFT_123016</name>
</gene>
<evidence type="ECO:0000256" key="7">
    <source>
        <dbReference type="ARBA" id="ARBA00022989"/>
    </source>
</evidence>
<dbReference type="EMBL" id="KV429046">
    <property type="protein sequence ID" value="KZT71275.1"/>
    <property type="molecule type" value="Genomic_DNA"/>
</dbReference>
<keyword evidence="7 10" id="KW-1133">Transmembrane helix</keyword>
<feature type="chain" id="PRO_5007866082" description="Mannosyltransferase" evidence="11">
    <location>
        <begin position="17"/>
        <end position="536"/>
    </location>
</feature>
<dbReference type="STRING" id="1314783.A0A165RXG4"/>
<dbReference type="PANTHER" id="PTHR22760">
    <property type="entry name" value="GLYCOSYLTRANSFERASE"/>
    <property type="match status" value="1"/>
</dbReference>
<dbReference type="PANTHER" id="PTHR22760:SF4">
    <property type="entry name" value="GPI MANNOSYLTRANSFERASE 3"/>
    <property type="match status" value="1"/>
</dbReference>
<comment type="similarity">
    <text evidence="2">Belongs to the glycosyltransferase 22 family. PIGB subfamily.</text>
</comment>
<evidence type="ECO:0000256" key="5">
    <source>
        <dbReference type="ARBA" id="ARBA00022692"/>
    </source>
</evidence>
<evidence type="ECO:0000256" key="1">
    <source>
        <dbReference type="ARBA" id="ARBA00004477"/>
    </source>
</evidence>
<dbReference type="AlphaFoldDB" id="A0A165RXG4"/>
<evidence type="ECO:0000256" key="2">
    <source>
        <dbReference type="ARBA" id="ARBA00006065"/>
    </source>
</evidence>
<organism evidence="12 13">
    <name type="scientific">Daedalea quercina L-15889</name>
    <dbReference type="NCBI Taxonomy" id="1314783"/>
    <lineage>
        <taxon>Eukaryota</taxon>
        <taxon>Fungi</taxon>
        <taxon>Dikarya</taxon>
        <taxon>Basidiomycota</taxon>
        <taxon>Agaricomycotina</taxon>
        <taxon>Agaricomycetes</taxon>
        <taxon>Polyporales</taxon>
        <taxon>Fomitopsis</taxon>
    </lineage>
</organism>
<dbReference type="Pfam" id="PF03901">
    <property type="entry name" value="Glyco_transf_22"/>
    <property type="match status" value="1"/>
</dbReference>
<feature type="transmembrane region" description="Helical" evidence="10">
    <location>
        <begin position="203"/>
        <end position="223"/>
    </location>
</feature>
<feature type="transmembrane region" description="Helical" evidence="10">
    <location>
        <begin position="290"/>
        <end position="308"/>
    </location>
</feature>
<comment type="subcellular location">
    <subcellularLocation>
        <location evidence="1 10">Endoplasmic reticulum membrane</location>
        <topology evidence="1 10">Multi-pass membrane protein</topology>
    </subcellularLocation>
</comment>
<keyword evidence="11" id="KW-0732">Signal</keyword>
<sequence>MRSSIAIALAVRVSIALLTCTFFQPDEYFQSLEVAHHVVFGYGHLTWEWLANQPIRSIIYPALNVPIYWSLRLSGLDGTKLLIWGPKILHGIFAAGTDVWAYELTRKVLGLQYGPIVVFLSLTSFFHVLSLSRSISNSLETTLTTIALSHYPWDATVPPKRQDIRRFLATAALACAVRPTNAVLWVYMAALLLWRLRQQPRHLVVLLLNAAAIGVLVTLGVFLLDSAYYGSPTCTPLNFLRTNLSSVSLFYGISQWHYYLSQALPILCTTALPFVAHGAWLVMHSSNSSLKAMLGLIVWTIGVYSLAGHKEWRFIHPLLPLMHILAAKSLVDLAPRSRAHSVGVSIRTSHRLLLLATLPLAAYVVFFHSRSQIEVMYYLRGLPTEEVRTVGFLMPCHSTPWQAYLHRPDLASPGRLWALGCEPPISGQNLSSYKDQTDVFYESPTNYLRTRLPTTVDPAFPPSPMPYTPPGTVLPEHGDWQHEWPEYLVMFGSLLEDDETRSILEGESYREVWKTESGWEGDRRRQGGVRVWRFQP</sequence>
<evidence type="ECO:0000256" key="6">
    <source>
        <dbReference type="ARBA" id="ARBA00022824"/>
    </source>
</evidence>
<feature type="transmembrane region" description="Helical" evidence="10">
    <location>
        <begin position="263"/>
        <end position="283"/>
    </location>
</feature>
<comment type="function">
    <text evidence="9">Mannosyltransferase involved in glycosylphosphatidylinositol-anchor biosynthesis. Transfers the third mannose to Man2-GlcN-acyl-PI during GPI precursor assembly.</text>
</comment>
<keyword evidence="3 10" id="KW-0328">Glycosyltransferase</keyword>
<feature type="transmembrane region" description="Helical" evidence="10">
    <location>
        <begin position="352"/>
        <end position="369"/>
    </location>
</feature>
<keyword evidence="6 10" id="KW-0256">Endoplasmic reticulum</keyword>
<evidence type="ECO:0000256" key="8">
    <source>
        <dbReference type="ARBA" id="ARBA00023136"/>
    </source>
</evidence>
<dbReference type="EC" id="2.4.1.-" evidence="10"/>
<feature type="transmembrane region" description="Helical" evidence="10">
    <location>
        <begin position="314"/>
        <end position="331"/>
    </location>
</feature>
<evidence type="ECO:0000256" key="11">
    <source>
        <dbReference type="SAM" id="SignalP"/>
    </source>
</evidence>
<keyword evidence="5 10" id="KW-0812">Transmembrane</keyword>
<keyword evidence="13" id="KW-1185">Reference proteome</keyword>
<evidence type="ECO:0000256" key="10">
    <source>
        <dbReference type="RuleBase" id="RU363075"/>
    </source>
</evidence>
<proteinExistence type="inferred from homology"/>
<evidence type="ECO:0000256" key="4">
    <source>
        <dbReference type="ARBA" id="ARBA00022679"/>
    </source>
</evidence>
<keyword evidence="8 10" id="KW-0472">Membrane</keyword>
<evidence type="ECO:0000313" key="12">
    <source>
        <dbReference type="EMBL" id="KZT71275.1"/>
    </source>
</evidence>
<evidence type="ECO:0000256" key="3">
    <source>
        <dbReference type="ARBA" id="ARBA00022676"/>
    </source>
</evidence>
<name>A0A165RXG4_9APHY</name>
<keyword evidence="4 12" id="KW-0808">Transferase</keyword>
<dbReference type="Proteomes" id="UP000076727">
    <property type="component" value="Unassembled WGS sequence"/>
</dbReference>
<dbReference type="GO" id="GO:0005789">
    <property type="term" value="C:endoplasmic reticulum membrane"/>
    <property type="evidence" value="ECO:0007669"/>
    <property type="project" value="UniProtKB-SubCell"/>
</dbReference>